<dbReference type="Proteomes" id="UP000265618">
    <property type="component" value="Unassembled WGS sequence"/>
</dbReference>
<evidence type="ECO:0000256" key="1">
    <source>
        <dbReference type="SAM" id="MobiDB-lite"/>
    </source>
</evidence>
<dbReference type="AlphaFoldDB" id="A0A9K3D779"/>
<protein>
    <submittedName>
        <fullName evidence="2">Uncharacterized protein</fullName>
    </submittedName>
</protein>
<feature type="region of interest" description="Disordered" evidence="1">
    <location>
        <begin position="1"/>
        <end position="51"/>
    </location>
</feature>
<organism evidence="2 3">
    <name type="scientific">Kipferlia bialata</name>
    <dbReference type="NCBI Taxonomy" id="797122"/>
    <lineage>
        <taxon>Eukaryota</taxon>
        <taxon>Metamonada</taxon>
        <taxon>Carpediemonas-like organisms</taxon>
        <taxon>Kipferlia</taxon>
    </lineage>
</organism>
<feature type="compositionally biased region" description="Polar residues" evidence="1">
    <location>
        <begin position="15"/>
        <end position="26"/>
    </location>
</feature>
<reference evidence="2 3" key="1">
    <citation type="journal article" date="2018" name="PLoS ONE">
        <title>The draft genome of Kipferlia bialata reveals reductive genome evolution in fornicate parasites.</title>
        <authorList>
            <person name="Tanifuji G."/>
            <person name="Takabayashi S."/>
            <person name="Kume K."/>
            <person name="Takagi M."/>
            <person name="Nakayama T."/>
            <person name="Kamikawa R."/>
            <person name="Inagaki Y."/>
            <person name="Hashimoto T."/>
        </authorList>
    </citation>
    <scope>NUCLEOTIDE SEQUENCE [LARGE SCALE GENOMIC DNA]</scope>
    <source>
        <strain evidence="2">NY0173</strain>
    </source>
</reference>
<accession>A0A9K3D779</accession>
<gene>
    <name evidence="2" type="ORF">KIPB_012269</name>
</gene>
<sequence>MASPSTVHRDRDLSKYSQRFQASPTMSRLRGRAGVGAQTPMPRGGESPSHDVTEEFALGQSGAGSALTEQDLEKVTGEFTRQLQAMRDDMAKEFQIRDKAREAELAARHADEMETLKAAHKEAKDAWYSQSDTEAGRWERETHTLQIQLDSAIQKRDSLDRELTAVNEERRAAAAAARESTRLREQMERERETRDRQREDETRQLEREL</sequence>
<evidence type="ECO:0000313" key="2">
    <source>
        <dbReference type="EMBL" id="GIQ89720.1"/>
    </source>
</evidence>
<keyword evidence="3" id="KW-1185">Reference proteome</keyword>
<evidence type="ECO:0000313" key="3">
    <source>
        <dbReference type="Proteomes" id="UP000265618"/>
    </source>
</evidence>
<comment type="caution">
    <text evidence="2">The sequence shown here is derived from an EMBL/GenBank/DDBJ whole genome shotgun (WGS) entry which is preliminary data.</text>
</comment>
<feature type="region of interest" description="Disordered" evidence="1">
    <location>
        <begin position="169"/>
        <end position="209"/>
    </location>
</feature>
<feature type="compositionally biased region" description="Basic and acidic residues" evidence="1">
    <location>
        <begin position="179"/>
        <end position="209"/>
    </location>
</feature>
<dbReference type="EMBL" id="BDIP01005355">
    <property type="protein sequence ID" value="GIQ89720.1"/>
    <property type="molecule type" value="Genomic_DNA"/>
</dbReference>
<proteinExistence type="predicted"/>
<feature type="non-terminal residue" evidence="2">
    <location>
        <position position="209"/>
    </location>
</feature>
<name>A0A9K3D779_9EUKA</name>